<dbReference type="EMBL" id="FOXK01000010">
    <property type="protein sequence ID" value="SFQ28626.1"/>
    <property type="molecule type" value="Genomic_DNA"/>
</dbReference>
<gene>
    <name evidence="1" type="ORF">SAMN05216177_11090</name>
</gene>
<keyword evidence="2" id="KW-1185">Reference proteome</keyword>
<evidence type="ECO:0000313" key="2">
    <source>
        <dbReference type="Proteomes" id="UP000182025"/>
    </source>
</evidence>
<evidence type="ECO:0000313" key="1">
    <source>
        <dbReference type="EMBL" id="SFQ28626.1"/>
    </source>
</evidence>
<organism evidence="1 2">
    <name type="scientific">Ectopseudomonas toyotomiensis</name>
    <dbReference type="NCBI Taxonomy" id="554344"/>
    <lineage>
        <taxon>Bacteria</taxon>
        <taxon>Pseudomonadati</taxon>
        <taxon>Pseudomonadota</taxon>
        <taxon>Gammaproteobacteria</taxon>
        <taxon>Pseudomonadales</taxon>
        <taxon>Pseudomonadaceae</taxon>
        <taxon>Ectopseudomonas</taxon>
    </lineage>
</organism>
<dbReference type="OrthoDB" id="7000764at2"/>
<protein>
    <submittedName>
        <fullName evidence="1">Uncharacterized protein</fullName>
    </submittedName>
</protein>
<reference evidence="2" key="1">
    <citation type="submission" date="2016-10" db="EMBL/GenBank/DDBJ databases">
        <authorList>
            <person name="Varghese N."/>
            <person name="Submissions S."/>
        </authorList>
    </citation>
    <scope>NUCLEOTIDE SEQUENCE [LARGE SCALE GENOMIC DNA]</scope>
    <source>
        <strain evidence="2">JCM 15604</strain>
    </source>
</reference>
<name>A0A1I5X9V1_9GAMM</name>
<dbReference type="AlphaFoldDB" id="A0A1I5X9V1"/>
<dbReference type="RefSeq" id="WP_074917824.1">
    <property type="nucleotide sequence ID" value="NZ_FOXK01000010.1"/>
</dbReference>
<sequence>MKYFVERAVGVTYYFVLDERRPAFPFGVCGPFAKRREAKKAAAKLRACFPSHNLAVHAGWFADRVPSGLLIEARAVARAKLKSTLSLRASGQDTAADRSQKEVR</sequence>
<proteinExistence type="predicted"/>
<dbReference type="Proteomes" id="UP000182025">
    <property type="component" value="Unassembled WGS sequence"/>
</dbReference>
<accession>A0A1I5X9V1</accession>